<evidence type="ECO:0000313" key="4">
    <source>
        <dbReference type="Proteomes" id="UP000736787"/>
    </source>
</evidence>
<dbReference type="Proteomes" id="UP000760860">
    <property type="component" value="Unassembled WGS sequence"/>
</dbReference>
<protein>
    <submittedName>
        <fullName evidence="1">Uncharacterized protein</fullName>
    </submittedName>
</protein>
<evidence type="ECO:0000313" key="3">
    <source>
        <dbReference type="EMBL" id="KAG3208542.1"/>
    </source>
</evidence>
<dbReference type="Proteomes" id="UP000697107">
    <property type="component" value="Unassembled WGS sequence"/>
</dbReference>
<sequence>MLLAPDRAVACRTVMKVVSVLAGGFYPRILAQGRSEGGCQPMVEPEEGSTYCLLTYAWVTDLMCAYCISMCDFPILPCWGTAFIFISKNNAGVSGDDSHSHATPRFCDVCTILWAKTSSGVTAALTKDFGCINIAANYIR</sequence>
<organism evidence="1 4">
    <name type="scientific">Phytophthora cactorum</name>
    <dbReference type="NCBI Taxonomy" id="29920"/>
    <lineage>
        <taxon>Eukaryota</taxon>
        <taxon>Sar</taxon>
        <taxon>Stramenopiles</taxon>
        <taxon>Oomycota</taxon>
        <taxon>Peronosporomycetes</taxon>
        <taxon>Peronosporales</taxon>
        <taxon>Peronosporaceae</taxon>
        <taxon>Phytophthora</taxon>
    </lineage>
</organism>
<dbReference type="EMBL" id="RCML01000753">
    <property type="protein sequence ID" value="KAG2970039.1"/>
    <property type="molecule type" value="Genomic_DNA"/>
</dbReference>
<proteinExistence type="predicted"/>
<dbReference type="Proteomes" id="UP000736787">
    <property type="component" value="Unassembled WGS sequence"/>
</dbReference>
<accession>A0A8T1DBL5</accession>
<dbReference type="EMBL" id="RCMV01001451">
    <property type="protein sequence ID" value="KAG3208542.1"/>
    <property type="molecule type" value="Genomic_DNA"/>
</dbReference>
<dbReference type="AlphaFoldDB" id="A0A8T1DBL5"/>
<evidence type="ECO:0000313" key="2">
    <source>
        <dbReference type="EMBL" id="KAG2970039.1"/>
    </source>
</evidence>
<name>A0A8T1DBL5_9STRA</name>
<gene>
    <name evidence="1" type="ORF">PC117_g11714</name>
    <name evidence="2" type="ORF">PC118_g17111</name>
    <name evidence="3" type="ORF">PC129_g20436</name>
</gene>
<comment type="caution">
    <text evidence="1">The sequence shown here is derived from an EMBL/GenBank/DDBJ whole genome shotgun (WGS) entry which is preliminary data.</text>
</comment>
<reference evidence="1" key="1">
    <citation type="submission" date="2018-10" db="EMBL/GenBank/DDBJ databases">
        <title>Effector identification in a new, highly contiguous assembly of the strawberry crown rot pathogen Phytophthora cactorum.</title>
        <authorList>
            <person name="Armitage A.D."/>
            <person name="Nellist C.F."/>
            <person name="Bates H."/>
            <person name="Vickerstaff R.J."/>
            <person name="Harrison R.J."/>
        </authorList>
    </citation>
    <scope>NUCLEOTIDE SEQUENCE</scope>
    <source>
        <strain evidence="1">4040</strain>
        <strain evidence="2">P415</strain>
        <strain evidence="3">P421</strain>
    </source>
</reference>
<evidence type="ECO:0000313" key="1">
    <source>
        <dbReference type="EMBL" id="KAG2937390.1"/>
    </source>
</evidence>
<dbReference type="EMBL" id="RCMK01000308">
    <property type="protein sequence ID" value="KAG2937390.1"/>
    <property type="molecule type" value="Genomic_DNA"/>
</dbReference>